<dbReference type="GO" id="GO:0071011">
    <property type="term" value="C:precatalytic spliceosome"/>
    <property type="evidence" value="ECO:0007669"/>
    <property type="project" value="TreeGrafter"/>
</dbReference>
<dbReference type="PANTHER" id="PTHR13904">
    <property type="entry name" value="PRE-MRNA SPLICING FACTOR PRP31"/>
    <property type="match status" value="1"/>
</dbReference>
<organism evidence="11 12">
    <name type="scientific">Stylonychia lemnae</name>
    <name type="common">Ciliate</name>
    <dbReference type="NCBI Taxonomy" id="5949"/>
    <lineage>
        <taxon>Eukaryota</taxon>
        <taxon>Sar</taxon>
        <taxon>Alveolata</taxon>
        <taxon>Ciliophora</taxon>
        <taxon>Intramacronucleata</taxon>
        <taxon>Spirotrichea</taxon>
        <taxon>Stichotrichia</taxon>
        <taxon>Sporadotrichida</taxon>
        <taxon>Oxytrichidae</taxon>
        <taxon>Stylonychinae</taxon>
        <taxon>Stylonychia</taxon>
    </lineage>
</organism>
<evidence type="ECO:0000256" key="5">
    <source>
        <dbReference type="ARBA" id="ARBA00022884"/>
    </source>
</evidence>
<evidence type="ECO:0000313" key="12">
    <source>
        <dbReference type="Proteomes" id="UP000039865"/>
    </source>
</evidence>
<comment type="similarity">
    <text evidence="2">Belongs to the PRP31 family.</text>
</comment>
<feature type="domain" description="Nop" evidence="10">
    <location>
        <begin position="221"/>
        <end position="339"/>
    </location>
</feature>
<dbReference type="Gene3D" id="1.10.287.4070">
    <property type="match status" value="1"/>
</dbReference>
<dbReference type="SMART" id="SM00931">
    <property type="entry name" value="NOSIC"/>
    <property type="match status" value="1"/>
</dbReference>
<dbReference type="InterPro" id="IPR019175">
    <property type="entry name" value="Prp31_C"/>
</dbReference>
<dbReference type="EMBL" id="CCKQ01007046">
    <property type="protein sequence ID" value="CDW78378.1"/>
    <property type="molecule type" value="Genomic_DNA"/>
</dbReference>
<keyword evidence="12" id="KW-1185">Reference proteome</keyword>
<sequence length="519" mass="58029">MGTRLADKFLKDLEDLSDDEEEEKVENDEEMASEGEDKDYAEYEEREQKLEKLIQKNYQSKIRGNLQFLEHLENLDKDLNDQPIQKFVNLPKKDQIHKLIITTNDFLKHIDNDILIVHKSLRDAYENKFLELESIIINPIDYARAVKIIGNIQDITKVVEELSWLPNQTLMSATVAFSASSGKQLNEKEYQEVIRLCDEVILLNEQKSKMLHYLENRMSAVAPNTSAIIGTRVAAKLIAAAGGVVELSKIPACNIQVLGSQKKALNGMSTASASLHRGVLTEVDMYVTAPQKFQMQVIRMLSNKTALAARIDAAGSCPSGNEGQKLREGIIVRFGKIVAPQQPKLRKALPKPDDRPRRKRGGKKFRNMRLKYQMTMARKMQNIIPFGAEGQKEFRETGIGMGMIGVSGKLKVGIQKDQKILRKKQVQHGRVIGGGSGVTNGLASSIAMTQTQGMQLLNPDILERQIREASNKGNSSYFNTKSGFNTVINLRKSNHSKAQSAAGGNNYQNQGANYNNMIL</sequence>
<dbReference type="Gene3D" id="1.10.246.90">
    <property type="entry name" value="Nop domain"/>
    <property type="match status" value="1"/>
</dbReference>
<feature type="region of interest" description="Disordered" evidence="9">
    <location>
        <begin position="1"/>
        <end position="42"/>
    </location>
</feature>
<evidence type="ECO:0000313" key="11">
    <source>
        <dbReference type="EMBL" id="CDW78378.1"/>
    </source>
</evidence>
<dbReference type="InterPro" id="IPR042239">
    <property type="entry name" value="Nop_C"/>
</dbReference>
<proteinExistence type="inferred from homology"/>
<dbReference type="InterPro" id="IPR002687">
    <property type="entry name" value="Nop_dom"/>
</dbReference>
<dbReference type="Pfam" id="PF01798">
    <property type="entry name" value="Nop"/>
    <property type="match status" value="1"/>
</dbReference>
<dbReference type="AlphaFoldDB" id="A0A078AC76"/>
<dbReference type="PROSITE" id="PS51358">
    <property type="entry name" value="NOP"/>
    <property type="match status" value="1"/>
</dbReference>
<evidence type="ECO:0000256" key="9">
    <source>
        <dbReference type="SAM" id="MobiDB-lite"/>
    </source>
</evidence>
<keyword evidence="4" id="KW-0747">Spliceosome</keyword>
<feature type="region of interest" description="Disordered" evidence="9">
    <location>
        <begin position="343"/>
        <end position="364"/>
    </location>
</feature>
<evidence type="ECO:0000259" key="10">
    <source>
        <dbReference type="PROSITE" id="PS51358"/>
    </source>
</evidence>
<dbReference type="PANTHER" id="PTHR13904:SF0">
    <property type="entry name" value="U4_U6 SMALL NUCLEAR RIBONUCLEOPROTEIN PRP31"/>
    <property type="match status" value="1"/>
</dbReference>
<keyword evidence="8 11" id="KW-0687">Ribonucleoprotein</keyword>
<reference evidence="11 12" key="1">
    <citation type="submission" date="2014-06" db="EMBL/GenBank/DDBJ databases">
        <authorList>
            <person name="Swart Estienne"/>
        </authorList>
    </citation>
    <scope>NUCLEOTIDE SEQUENCE [LARGE SCALE GENOMIC DNA]</scope>
    <source>
        <strain evidence="11 12">130c</strain>
    </source>
</reference>
<dbReference type="GO" id="GO:0005687">
    <property type="term" value="C:U4 snRNP"/>
    <property type="evidence" value="ECO:0007669"/>
    <property type="project" value="TreeGrafter"/>
</dbReference>
<dbReference type="SUPFAM" id="SSF89124">
    <property type="entry name" value="Nop domain"/>
    <property type="match status" value="1"/>
</dbReference>
<accession>A0A078AC76</accession>
<comment type="subcellular location">
    <subcellularLocation>
        <location evidence="1">Nucleus</location>
    </subcellularLocation>
</comment>
<evidence type="ECO:0000256" key="4">
    <source>
        <dbReference type="ARBA" id="ARBA00022728"/>
    </source>
</evidence>
<evidence type="ECO:0000256" key="6">
    <source>
        <dbReference type="ARBA" id="ARBA00023187"/>
    </source>
</evidence>
<keyword evidence="5" id="KW-0694">RNA-binding</keyword>
<evidence type="ECO:0000256" key="1">
    <source>
        <dbReference type="ARBA" id="ARBA00004123"/>
    </source>
</evidence>
<dbReference type="OrthoDB" id="4771285at2759"/>
<dbReference type="Pfam" id="PF09785">
    <property type="entry name" value="Prp31_C"/>
    <property type="match status" value="1"/>
</dbReference>
<dbReference type="OMA" id="IGNGPMD"/>
<dbReference type="GO" id="GO:0003723">
    <property type="term" value="F:RNA binding"/>
    <property type="evidence" value="ECO:0007669"/>
    <property type="project" value="UniProtKB-KW"/>
</dbReference>
<dbReference type="GO" id="GO:0000244">
    <property type="term" value="P:spliceosomal tri-snRNP complex assembly"/>
    <property type="evidence" value="ECO:0007669"/>
    <property type="project" value="InterPro"/>
</dbReference>
<evidence type="ECO:0000256" key="7">
    <source>
        <dbReference type="ARBA" id="ARBA00023242"/>
    </source>
</evidence>
<feature type="compositionally biased region" description="Basic and acidic residues" evidence="9">
    <location>
        <begin position="1"/>
        <end position="14"/>
    </location>
</feature>
<evidence type="ECO:0000256" key="8">
    <source>
        <dbReference type="ARBA" id="ARBA00023274"/>
    </source>
</evidence>
<feature type="compositionally biased region" description="Acidic residues" evidence="9">
    <location>
        <begin position="15"/>
        <end position="37"/>
    </location>
</feature>
<keyword evidence="6" id="KW-0508">mRNA splicing</keyword>
<keyword evidence="7" id="KW-0539">Nucleus</keyword>
<name>A0A078AC76_STYLE</name>
<dbReference type="FunCoup" id="A0A078AC76">
    <property type="interactions" value="522"/>
</dbReference>
<evidence type="ECO:0000256" key="3">
    <source>
        <dbReference type="ARBA" id="ARBA00022664"/>
    </source>
</evidence>
<protein>
    <submittedName>
        <fullName evidence="11">U4 u6 small nuclear ribonucleoprotein prp31-like</fullName>
    </submittedName>
</protein>
<dbReference type="InterPro" id="IPR012976">
    <property type="entry name" value="NOSIC"/>
</dbReference>
<gene>
    <name evidence="11" type="primary">Contig13948.g14883</name>
    <name evidence="11" type="ORF">STYLEM_7355</name>
</gene>
<dbReference type="GO" id="GO:0046540">
    <property type="term" value="C:U4/U6 x U5 tri-snRNP complex"/>
    <property type="evidence" value="ECO:0007669"/>
    <property type="project" value="InterPro"/>
</dbReference>
<evidence type="ECO:0000256" key="2">
    <source>
        <dbReference type="ARBA" id="ARBA00005572"/>
    </source>
</evidence>
<keyword evidence="3" id="KW-0507">mRNA processing</keyword>
<dbReference type="InParanoid" id="A0A078AC76"/>
<dbReference type="InterPro" id="IPR036070">
    <property type="entry name" value="Nop_dom_sf"/>
</dbReference>
<dbReference type="Proteomes" id="UP000039865">
    <property type="component" value="Unassembled WGS sequence"/>
</dbReference>
<dbReference type="InterPro" id="IPR027105">
    <property type="entry name" value="Prp31"/>
</dbReference>